<accession>A0ABU5YNM9</accession>
<keyword evidence="3" id="KW-1185">Reference proteome</keyword>
<reference evidence="2 3" key="1">
    <citation type="submission" date="2023-12" db="EMBL/GenBank/DDBJ databases">
        <title>Description of new species of Mycobacterium terrae complex isolated from sewage at the Sao Paulo Zoological Park Foundation in Brazil.</title>
        <authorList>
            <person name="Romagnoli C.L."/>
            <person name="Conceicao E.C."/>
            <person name="Machado E."/>
            <person name="Barreto L.B.P.F."/>
            <person name="Sharma A."/>
            <person name="Silva N.M."/>
            <person name="Marques L.E."/>
            <person name="Juliana M.A."/>
            <person name="Lourenco M.C.S."/>
            <person name="Digiampietri L.A."/>
            <person name="Suffys P.N."/>
            <person name="Viana-Niero C."/>
        </authorList>
    </citation>
    <scope>NUCLEOTIDE SEQUENCE [LARGE SCALE GENOMIC DNA]</scope>
    <source>
        <strain evidence="2 3">MYC123</strain>
    </source>
</reference>
<name>A0ABU5YNM9_9MYCO</name>
<dbReference type="RefSeq" id="WP_224862670.1">
    <property type="nucleotide sequence ID" value="NZ_JAYJJT010000021.1"/>
</dbReference>
<proteinExistence type="predicted"/>
<dbReference type="EMBL" id="JAYJJT010000021">
    <property type="protein sequence ID" value="MEB3051446.1"/>
    <property type="molecule type" value="Genomic_DNA"/>
</dbReference>
<organism evidence="2 3">
    <name type="scientific">[Mycobacterium] zoologicum</name>
    <dbReference type="NCBI Taxonomy" id="2872311"/>
    <lineage>
        <taxon>Bacteria</taxon>
        <taxon>Bacillati</taxon>
        <taxon>Actinomycetota</taxon>
        <taxon>Actinomycetes</taxon>
        <taxon>Mycobacteriales</taxon>
        <taxon>Mycobacteriaceae</taxon>
        <taxon>Mycolicibacter</taxon>
    </lineage>
</organism>
<evidence type="ECO:0000313" key="3">
    <source>
        <dbReference type="Proteomes" id="UP001299046"/>
    </source>
</evidence>
<feature type="chain" id="PRO_5046708655" evidence="1">
    <location>
        <begin position="26"/>
        <end position="186"/>
    </location>
</feature>
<dbReference type="Proteomes" id="UP001299046">
    <property type="component" value="Unassembled WGS sequence"/>
</dbReference>
<comment type="caution">
    <text evidence="2">The sequence shown here is derived from an EMBL/GenBank/DDBJ whole genome shotgun (WGS) entry which is preliminary data.</text>
</comment>
<gene>
    <name evidence="2" type="ORF">KV112_17160</name>
</gene>
<feature type="signal peptide" evidence="1">
    <location>
        <begin position="1"/>
        <end position="25"/>
    </location>
</feature>
<sequence length="186" mass="20507">MRVSRFLVSLGVALGAALTTCQSAAAGPIEDAWPYPGFGLGGYVSDQSYEDLAPYLFGLGRQGTLNYTDFAGDSQLFSTHADFFSFPVVPFLYTYTHNHQEVFDSTVPTPPDGVVIDRTDLSSSLGGDWSIHHTWIYDPEAGFGDSFQFGNWGNTLIINDVGIYDQLTFLTSEYTLIDFEWPGDQL</sequence>
<protein>
    <submittedName>
        <fullName evidence="2">Uncharacterized protein</fullName>
    </submittedName>
</protein>
<evidence type="ECO:0000256" key="1">
    <source>
        <dbReference type="SAM" id="SignalP"/>
    </source>
</evidence>
<keyword evidence="1" id="KW-0732">Signal</keyword>
<evidence type="ECO:0000313" key="2">
    <source>
        <dbReference type="EMBL" id="MEB3051446.1"/>
    </source>
</evidence>